<sequence length="143" mass="16102">MDPLQKKESKENAFTFIPTGRNPPKGVCLPEIKSSKLCGTNYPLSIAFIVVNEFCERFSYYGMKAVLTLYFLYFLHWDENTSTSVYHAFSGLCYFTPVIGAFIADSWLGRYKTIIYLSVVYVIGHVVKSVGAIPLVGNQIVHV</sequence>
<dbReference type="EMBL" id="CM037615">
    <property type="protein sequence ID" value="KAH8013446.1"/>
    <property type="molecule type" value="Genomic_DNA"/>
</dbReference>
<dbReference type="Proteomes" id="UP000827872">
    <property type="component" value="Linkage Group LG02"/>
</dbReference>
<evidence type="ECO:0000313" key="2">
    <source>
        <dbReference type="Proteomes" id="UP000827872"/>
    </source>
</evidence>
<proteinExistence type="predicted"/>
<evidence type="ECO:0000313" key="1">
    <source>
        <dbReference type="EMBL" id="KAH8013446.1"/>
    </source>
</evidence>
<gene>
    <name evidence="1" type="ORF">K3G42_019147</name>
</gene>
<protein>
    <submittedName>
        <fullName evidence="1">Uncharacterized protein</fullName>
    </submittedName>
</protein>
<name>A0ACB8G1Q2_9SAUR</name>
<reference evidence="1" key="1">
    <citation type="submission" date="2021-08" db="EMBL/GenBank/DDBJ databases">
        <title>The first chromosome-level gecko genome reveals the dynamic sex chromosomes of Neotropical dwarf geckos (Sphaerodactylidae: Sphaerodactylus).</title>
        <authorList>
            <person name="Pinto B.J."/>
            <person name="Keating S.E."/>
            <person name="Gamble T."/>
        </authorList>
    </citation>
    <scope>NUCLEOTIDE SEQUENCE</scope>
    <source>
        <strain evidence="1">TG3544</strain>
    </source>
</reference>
<keyword evidence="2" id="KW-1185">Reference proteome</keyword>
<accession>A0ACB8G1Q2</accession>
<organism evidence="1 2">
    <name type="scientific">Sphaerodactylus townsendi</name>
    <dbReference type="NCBI Taxonomy" id="933632"/>
    <lineage>
        <taxon>Eukaryota</taxon>
        <taxon>Metazoa</taxon>
        <taxon>Chordata</taxon>
        <taxon>Craniata</taxon>
        <taxon>Vertebrata</taxon>
        <taxon>Euteleostomi</taxon>
        <taxon>Lepidosauria</taxon>
        <taxon>Squamata</taxon>
        <taxon>Bifurcata</taxon>
        <taxon>Gekkota</taxon>
        <taxon>Sphaerodactylidae</taxon>
        <taxon>Sphaerodactylus</taxon>
    </lineage>
</organism>
<comment type="caution">
    <text evidence="1">The sequence shown here is derived from an EMBL/GenBank/DDBJ whole genome shotgun (WGS) entry which is preliminary data.</text>
</comment>